<name>A0AAU7JM46_9HYPH</name>
<sequence>MRVVFSPLAIEDLEDITAYISQFNPRAAHLLLIALSERCLSLSRQPNRGRLLQTSSGQAYRRLLEGGYSILYQVQPDRIVICHVVRSSSDYRDVLDIID</sequence>
<dbReference type="InterPro" id="IPR007712">
    <property type="entry name" value="RelE/ParE_toxin"/>
</dbReference>
<dbReference type="InterPro" id="IPR051803">
    <property type="entry name" value="TA_system_RelE-like_toxin"/>
</dbReference>
<dbReference type="Gene3D" id="3.30.2310.20">
    <property type="entry name" value="RelE-like"/>
    <property type="match status" value="1"/>
</dbReference>
<keyword evidence="2" id="KW-1277">Toxin-antitoxin system</keyword>
<proteinExistence type="inferred from homology"/>
<dbReference type="Pfam" id="PF05016">
    <property type="entry name" value="ParE_toxin"/>
    <property type="match status" value="1"/>
</dbReference>
<protein>
    <submittedName>
        <fullName evidence="3">Type II toxin-antitoxin system RelE/ParE family toxin</fullName>
    </submittedName>
</protein>
<accession>A0AAU7JM46</accession>
<dbReference type="PANTHER" id="PTHR33755:SF6">
    <property type="entry name" value="PLASMID STABILIZATION SYSTEM PROTEIN"/>
    <property type="match status" value="1"/>
</dbReference>
<evidence type="ECO:0000256" key="2">
    <source>
        <dbReference type="ARBA" id="ARBA00022649"/>
    </source>
</evidence>
<dbReference type="EMBL" id="CP157484">
    <property type="protein sequence ID" value="XBO41378.1"/>
    <property type="molecule type" value="Genomic_DNA"/>
</dbReference>
<evidence type="ECO:0000256" key="1">
    <source>
        <dbReference type="ARBA" id="ARBA00006226"/>
    </source>
</evidence>
<comment type="similarity">
    <text evidence="1">Belongs to the RelE toxin family.</text>
</comment>
<gene>
    <name evidence="3" type="ORF">ABEG18_11665</name>
</gene>
<dbReference type="RefSeq" id="WP_406858231.1">
    <property type="nucleotide sequence ID" value="NZ_CP157484.1"/>
</dbReference>
<dbReference type="AlphaFoldDB" id="A0AAU7JM46"/>
<dbReference type="PANTHER" id="PTHR33755">
    <property type="entry name" value="TOXIN PARE1-RELATED"/>
    <property type="match status" value="1"/>
</dbReference>
<dbReference type="InterPro" id="IPR035093">
    <property type="entry name" value="RelE/ParE_toxin_dom_sf"/>
</dbReference>
<reference evidence="3" key="1">
    <citation type="submission" date="2024-05" db="EMBL/GenBank/DDBJ databases">
        <authorList>
            <person name="Kim S."/>
            <person name="Heo J."/>
            <person name="Choi H."/>
            <person name="Choi Y."/>
            <person name="Kwon S.-W."/>
            <person name="Kim Y."/>
        </authorList>
    </citation>
    <scope>NUCLEOTIDE SEQUENCE</scope>
    <source>
        <strain evidence="3">KACC 23698</strain>
    </source>
</reference>
<evidence type="ECO:0000313" key="3">
    <source>
        <dbReference type="EMBL" id="XBO41378.1"/>
    </source>
</evidence>
<organism evidence="3">
    <name type="scientific">Alsobacter sp. KACC 23698</name>
    <dbReference type="NCBI Taxonomy" id="3149229"/>
    <lineage>
        <taxon>Bacteria</taxon>
        <taxon>Pseudomonadati</taxon>
        <taxon>Pseudomonadota</taxon>
        <taxon>Alphaproteobacteria</taxon>
        <taxon>Hyphomicrobiales</taxon>
        <taxon>Alsobacteraceae</taxon>
        <taxon>Alsobacter</taxon>
    </lineage>
</organism>